<accession>A0A2N9LY18</accession>
<sequence>MELNSTETISSACTVIKRFFVNDLTHRGAKAILSHEPASGSKEPARYLTVQNGFGIDSFAAVAVSVGSMLARQSVLTGFWQTAVPADRMMQKIVS</sequence>
<dbReference type="AlphaFoldDB" id="A0A2N9LY18"/>
<dbReference type="EMBL" id="OKRB01000123">
    <property type="protein sequence ID" value="SPE28089.1"/>
    <property type="molecule type" value="Genomic_DNA"/>
</dbReference>
<name>A0A2N9LY18_9BACT</name>
<proteinExistence type="predicted"/>
<protein>
    <submittedName>
        <fullName evidence="1">Uncharacterized protein</fullName>
    </submittedName>
</protein>
<dbReference type="Proteomes" id="UP000239735">
    <property type="component" value="Unassembled WGS sequence"/>
</dbReference>
<evidence type="ECO:0000313" key="1">
    <source>
        <dbReference type="EMBL" id="SPE28089.1"/>
    </source>
</evidence>
<organism evidence="1 2">
    <name type="scientific">Candidatus Sulfuritelmatomonas gaucii</name>
    <dbReference type="NCBI Taxonomy" id="2043161"/>
    <lineage>
        <taxon>Bacteria</taxon>
        <taxon>Pseudomonadati</taxon>
        <taxon>Acidobacteriota</taxon>
        <taxon>Terriglobia</taxon>
        <taxon>Terriglobales</taxon>
        <taxon>Acidobacteriaceae</taxon>
        <taxon>Candidatus Sulfuritelmatomonas</taxon>
    </lineage>
</organism>
<gene>
    <name evidence="1" type="ORF">SBA5_630002</name>
</gene>
<evidence type="ECO:0000313" key="2">
    <source>
        <dbReference type="Proteomes" id="UP000239735"/>
    </source>
</evidence>
<reference evidence="2" key="1">
    <citation type="submission" date="2018-02" db="EMBL/GenBank/DDBJ databases">
        <authorList>
            <person name="Hausmann B."/>
        </authorList>
    </citation>
    <scope>NUCLEOTIDE SEQUENCE [LARGE SCALE GENOMIC DNA]</scope>
    <source>
        <strain evidence="2">Peat soil MAG SbA5</strain>
    </source>
</reference>